<dbReference type="PRINTS" id="PR00237">
    <property type="entry name" value="GPCRRHODOPSN"/>
</dbReference>
<dbReference type="PROSITE" id="PS50262">
    <property type="entry name" value="G_PROTEIN_RECEP_F1_2"/>
    <property type="match status" value="1"/>
</dbReference>
<feature type="transmembrane region" description="Helical" evidence="11">
    <location>
        <begin position="179"/>
        <end position="201"/>
    </location>
</feature>
<keyword evidence="4 11" id="KW-0812">Transmembrane</keyword>
<keyword evidence="3" id="KW-1003">Cell membrane</keyword>
<dbReference type="SUPFAM" id="SSF81321">
    <property type="entry name" value="Family A G protein-coupled receptor-like"/>
    <property type="match status" value="1"/>
</dbReference>
<comment type="subcellular location">
    <subcellularLocation>
        <location evidence="1">Cell membrane</location>
        <topology evidence="1">Multi-pass membrane protein</topology>
    </subcellularLocation>
</comment>
<keyword evidence="6" id="KW-0297">G-protein coupled receptor</keyword>
<keyword evidence="14" id="KW-1185">Reference proteome</keyword>
<dbReference type="PANTHER" id="PTHR24247:SF228">
    <property type="entry name" value="5-HYDROXYTRYPTAMINE (SEROTONIN) RECEPTOR 2A, ISOFORM B"/>
    <property type="match status" value="1"/>
</dbReference>
<dbReference type="Gene3D" id="1.20.1070.10">
    <property type="entry name" value="Rhodopsin 7-helix transmembrane proteins"/>
    <property type="match status" value="1"/>
</dbReference>
<feature type="compositionally biased region" description="Polar residues" evidence="10">
    <location>
        <begin position="110"/>
        <end position="125"/>
    </location>
</feature>
<keyword evidence="8" id="KW-0675">Receptor</keyword>
<evidence type="ECO:0000313" key="13">
    <source>
        <dbReference type="EMBL" id="KAJ8958790.1"/>
    </source>
</evidence>
<dbReference type="GO" id="GO:0007210">
    <property type="term" value="P:serotonin receptor signaling pathway"/>
    <property type="evidence" value="ECO:0007669"/>
    <property type="project" value="TreeGrafter"/>
</dbReference>
<dbReference type="Proteomes" id="UP001162162">
    <property type="component" value="Unassembled WGS sequence"/>
</dbReference>
<sequence>MPEPGSCVINNRAFFVFGSMVAFYIPMVIMVVTYALTVQLLRKKARFAAEHPENDQFRRLGGRFAQKDRTPTISATMWRTVGTGERPTNNMRISTSHTQMPYANGGSGPGQVSSGRRDQSTQTPENIARETRNCKLRSLKLQLNHTTSNLTNFRLLAGRVKRKTFAANSVATEQKASKVLGLVFFTFVLCWAPFFILNIIFAACPTCDVPKHVVVVCLWLGYVSSTINPIIYTVFNKTFRAAFIRLLLCRCQRLSRPVRYRSVNENRGATSLCTPSALPLAISLQGTPLLTPASTESSYVIRTPSSTFIREREDSYDDHDC</sequence>
<dbReference type="AlphaFoldDB" id="A0AAV8Z6I8"/>
<evidence type="ECO:0000256" key="2">
    <source>
        <dbReference type="ARBA" id="ARBA00010663"/>
    </source>
</evidence>
<organism evidence="13 14">
    <name type="scientific">Aromia moschata</name>
    <dbReference type="NCBI Taxonomy" id="1265417"/>
    <lineage>
        <taxon>Eukaryota</taxon>
        <taxon>Metazoa</taxon>
        <taxon>Ecdysozoa</taxon>
        <taxon>Arthropoda</taxon>
        <taxon>Hexapoda</taxon>
        <taxon>Insecta</taxon>
        <taxon>Pterygota</taxon>
        <taxon>Neoptera</taxon>
        <taxon>Endopterygota</taxon>
        <taxon>Coleoptera</taxon>
        <taxon>Polyphaga</taxon>
        <taxon>Cucujiformia</taxon>
        <taxon>Chrysomeloidea</taxon>
        <taxon>Cerambycidae</taxon>
        <taxon>Cerambycinae</taxon>
        <taxon>Callichromatini</taxon>
        <taxon>Aromia</taxon>
    </lineage>
</organism>
<feature type="transmembrane region" description="Helical" evidence="11">
    <location>
        <begin position="12"/>
        <end position="36"/>
    </location>
</feature>
<evidence type="ECO:0000256" key="11">
    <source>
        <dbReference type="SAM" id="Phobius"/>
    </source>
</evidence>
<protein>
    <recommendedName>
        <fullName evidence="12">G-protein coupled receptors family 1 profile domain-containing protein</fullName>
    </recommendedName>
</protein>
<dbReference type="GO" id="GO:0051378">
    <property type="term" value="F:serotonin binding"/>
    <property type="evidence" value="ECO:0007669"/>
    <property type="project" value="TreeGrafter"/>
</dbReference>
<gene>
    <name evidence="13" type="ORF">NQ318_019547</name>
</gene>
<evidence type="ECO:0000256" key="6">
    <source>
        <dbReference type="ARBA" id="ARBA00023040"/>
    </source>
</evidence>
<feature type="domain" description="G-protein coupled receptors family 1 profile" evidence="12">
    <location>
        <begin position="1"/>
        <end position="232"/>
    </location>
</feature>
<dbReference type="GO" id="GO:0007268">
    <property type="term" value="P:chemical synaptic transmission"/>
    <property type="evidence" value="ECO:0007669"/>
    <property type="project" value="TreeGrafter"/>
</dbReference>
<dbReference type="EMBL" id="JAPWTK010000015">
    <property type="protein sequence ID" value="KAJ8958790.1"/>
    <property type="molecule type" value="Genomic_DNA"/>
</dbReference>
<evidence type="ECO:0000256" key="9">
    <source>
        <dbReference type="ARBA" id="ARBA00023224"/>
    </source>
</evidence>
<dbReference type="GO" id="GO:0030425">
    <property type="term" value="C:dendrite"/>
    <property type="evidence" value="ECO:0007669"/>
    <property type="project" value="TreeGrafter"/>
</dbReference>
<keyword evidence="7 11" id="KW-0472">Membrane</keyword>
<feature type="compositionally biased region" description="Polar residues" evidence="10">
    <location>
        <begin position="86"/>
        <end position="101"/>
    </location>
</feature>
<evidence type="ECO:0000259" key="12">
    <source>
        <dbReference type="PROSITE" id="PS50262"/>
    </source>
</evidence>
<comment type="similarity">
    <text evidence="2">Belongs to the G-protein coupled receptor 1 family.</text>
</comment>
<evidence type="ECO:0000256" key="3">
    <source>
        <dbReference type="ARBA" id="ARBA00022475"/>
    </source>
</evidence>
<feature type="region of interest" description="Disordered" evidence="10">
    <location>
        <begin position="82"/>
        <end position="129"/>
    </location>
</feature>
<dbReference type="GO" id="GO:0007187">
    <property type="term" value="P:G protein-coupled receptor signaling pathway, coupled to cyclic nucleotide second messenger"/>
    <property type="evidence" value="ECO:0007669"/>
    <property type="project" value="TreeGrafter"/>
</dbReference>
<accession>A0AAV8Z6I8</accession>
<dbReference type="GO" id="GO:0004993">
    <property type="term" value="F:G protein-coupled serotonin receptor activity"/>
    <property type="evidence" value="ECO:0007669"/>
    <property type="project" value="TreeGrafter"/>
</dbReference>
<keyword evidence="5 11" id="KW-1133">Transmembrane helix</keyword>
<evidence type="ECO:0000256" key="5">
    <source>
        <dbReference type="ARBA" id="ARBA00022989"/>
    </source>
</evidence>
<dbReference type="InterPro" id="IPR000276">
    <property type="entry name" value="GPCR_Rhodpsn"/>
</dbReference>
<evidence type="ECO:0000256" key="1">
    <source>
        <dbReference type="ARBA" id="ARBA00004651"/>
    </source>
</evidence>
<keyword evidence="9" id="KW-0807">Transducer</keyword>
<dbReference type="GO" id="GO:0045202">
    <property type="term" value="C:synapse"/>
    <property type="evidence" value="ECO:0007669"/>
    <property type="project" value="GOC"/>
</dbReference>
<dbReference type="PANTHER" id="PTHR24247">
    <property type="entry name" value="5-HYDROXYTRYPTAMINE RECEPTOR"/>
    <property type="match status" value="1"/>
</dbReference>
<evidence type="ECO:0000256" key="8">
    <source>
        <dbReference type="ARBA" id="ARBA00023170"/>
    </source>
</evidence>
<dbReference type="GO" id="GO:0005886">
    <property type="term" value="C:plasma membrane"/>
    <property type="evidence" value="ECO:0007669"/>
    <property type="project" value="UniProtKB-SubCell"/>
</dbReference>
<dbReference type="InterPro" id="IPR017452">
    <property type="entry name" value="GPCR_Rhodpsn_7TM"/>
</dbReference>
<reference evidence="13" key="1">
    <citation type="journal article" date="2023" name="Insect Mol. Biol.">
        <title>Genome sequencing provides insights into the evolution of gene families encoding plant cell wall-degrading enzymes in longhorned beetles.</title>
        <authorList>
            <person name="Shin N.R."/>
            <person name="Okamura Y."/>
            <person name="Kirsch R."/>
            <person name="Pauchet Y."/>
        </authorList>
    </citation>
    <scope>NUCLEOTIDE SEQUENCE</scope>
    <source>
        <strain evidence="13">AMC_N1</strain>
    </source>
</reference>
<evidence type="ECO:0000313" key="14">
    <source>
        <dbReference type="Proteomes" id="UP001162162"/>
    </source>
</evidence>
<dbReference type="FunFam" id="1.20.1070.10:FF:000367">
    <property type="entry name" value="Serotonin receptor 5-HT2 subtype"/>
    <property type="match status" value="1"/>
</dbReference>
<proteinExistence type="inferred from homology"/>
<name>A0AAV8Z6I8_9CUCU</name>
<feature type="transmembrane region" description="Helical" evidence="11">
    <location>
        <begin position="213"/>
        <end position="235"/>
    </location>
</feature>
<evidence type="ECO:0000256" key="7">
    <source>
        <dbReference type="ARBA" id="ARBA00023136"/>
    </source>
</evidence>
<dbReference type="Pfam" id="PF00001">
    <property type="entry name" value="7tm_1"/>
    <property type="match status" value="1"/>
</dbReference>
<evidence type="ECO:0000256" key="10">
    <source>
        <dbReference type="SAM" id="MobiDB-lite"/>
    </source>
</evidence>
<comment type="caution">
    <text evidence="13">The sequence shown here is derived from an EMBL/GenBank/DDBJ whole genome shotgun (WGS) entry which is preliminary data.</text>
</comment>
<dbReference type="GO" id="GO:0030594">
    <property type="term" value="F:neurotransmitter receptor activity"/>
    <property type="evidence" value="ECO:0007669"/>
    <property type="project" value="TreeGrafter"/>
</dbReference>
<evidence type="ECO:0000256" key="4">
    <source>
        <dbReference type="ARBA" id="ARBA00022692"/>
    </source>
</evidence>